<keyword evidence="1" id="KW-0472">Membrane</keyword>
<reference evidence="2 3" key="1">
    <citation type="submission" date="2023-12" db="EMBL/GenBank/DDBJ databases">
        <title>Pseudomonas sp. T5W1.</title>
        <authorList>
            <person name="Maltman C."/>
        </authorList>
    </citation>
    <scope>NUCLEOTIDE SEQUENCE [LARGE SCALE GENOMIC DNA]</scope>
    <source>
        <strain evidence="2 3">T5W1</strain>
    </source>
</reference>
<keyword evidence="3" id="KW-1185">Reference proteome</keyword>
<dbReference type="EMBL" id="JAYEET010000039">
    <property type="protein sequence ID" value="MEA1606727.1"/>
    <property type="molecule type" value="Genomic_DNA"/>
</dbReference>
<feature type="transmembrane region" description="Helical" evidence="1">
    <location>
        <begin position="12"/>
        <end position="31"/>
    </location>
</feature>
<dbReference type="RefSeq" id="WP_322949392.1">
    <property type="nucleotide sequence ID" value="NZ_JAYEET010000039.1"/>
</dbReference>
<sequence>MNKQNGFTLLELVITVAILAILASIALPSYISYVEKAQCEDGKALLNSASQQMERRRAENGGKYDANTVLNSSSKVFGIAASNVSATDYTLTVSTTSGARISGNMTLTAANSHGGSLTGKCGW</sequence>
<organism evidence="2 3">
    <name type="scientific">Pseudomonas spirodelae</name>
    <dbReference type="NCBI Taxonomy" id="3101751"/>
    <lineage>
        <taxon>Bacteria</taxon>
        <taxon>Pseudomonadati</taxon>
        <taxon>Pseudomonadota</taxon>
        <taxon>Gammaproteobacteria</taxon>
        <taxon>Pseudomonadales</taxon>
        <taxon>Pseudomonadaceae</taxon>
        <taxon>Pseudomonas</taxon>
    </lineage>
</organism>
<dbReference type="SUPFAM" id="SSF54523">
    <property type="entry name" value="Pili subunits"/>
    <property type="match status" value="1"/>
</dbReference>
<proteinExistence type="predicted"/>
<dbReference type="InterPro" id="IPR031982">
    <property type="entry name" value="PilE-like"/>
</dbReference>
<gene>
    <name evidence="2" type="ORF">SOP97_13000</name>
</gene>
<keyword evidence="1" id="KW-0812">Transmembrane</keyword>
<dbReference type="Gene3D" id="3.30.700.10">
    <property type="entry name" value="Glycoprotein, Type 4 Pilin"/>
    <property type="match status" value="1"/>
</dbReference>
<evidence type="ECO:0000313" key="3">
    <source>
        <dbReference type="Proteomes" id="UP001292571"/>
    </source>
</evidence>
<evidence type="ECO:0000256" key="1">
    <source>
        <dbReference type="SAM" id="Phobius"/>
    </source>
</evidence>
<name>A0ABU5PAQ2_9PSED</name>
<dbReference type="NCBIfam" id="TIGR02532">
    <property type="entry name" value="IV_pilin_GFxxxE"/>
    <property type="match status" value="1"/>
</dbReference>
<comment type="caution">
    <text evidence="2">The sequence shown here is derived from an EMBL/GenBank/DDBJ whole genome shotgun (WGS) entry which is preliminary data.</text>
</comment>
<protein>
    <submittedName>
        <fullName evidence="2">Type IV pilin protein</fullName>
    </submittedName>
</protein>
<dbReference type="Pfam" id="PF16732">
    <property type="entry name" value="ComP_DUS"/>
    <property type="match status" value="1"/>
</dbReference>
<dbReference type="InterPro" id="IPR045584">
    <property type="entry name" value="Pilin-like"/>
</dbReference>
<dbReference type="Proteomes" id="UP001292571">
    <property type="component" value="Unassembled WGS sequence"/>
</dbReference>
<dbReference type="Pfam" id="PF07963">
    <property type="entry name" value="N_methyl"/>
    <property type="match status" value="1"/>
</dbReference>
<keyword evidence="1" id="KW-1133">Transmembrane helix</keyword>
<accession>A0ABU5PAQ2</accession>
<dbReference type="InterPro" id="IPR012902">
    <property type="entry name" value="N_methyl_site"/>
</dbReference>
<evidence type="ECO:0000313" key="2">
    <source>
        <dbReference type="EMBL" id="MEA1606727.1"/>
    </source>
</evidence>